<dbReference type="GO" id="GO:0008422">
    <property type="term" value="F:beta-glucosidase activity"/>
    <property type="evidence" value="ECO:0007669"/>
    <property type="project" value="UniProtKB-EC"/>
</dbReference>
<dbReference type="AlphaFoldDB" id="A0A975MLB2"/>
<reference evidence="12" key="1">
    <citation type="submission" date="2021-04" db="EMBL/GenBank/DDBJ databases">
        <title>Draft genome sequence data of methanotrophic Methylovulum sp. strain S1L and Methylomonas sp. strain S2AM isolated from boreal lake water columns.</title>
        <authorList>
            <person name="Rissanen A.J."/>
            <person name="Mangayil R."/>
            <person name="Svenning M.M."/>
            <person name="Khanongnuch R."/>
        </authorList>
    </citation>
    <scope>NUCLEOTIDE SEQUENCE</scope>
    <source>
        <strain evidence="12">S2AM</strain>
    </source>
</reference>
<dbReference type="FunFam" id="2.60.40.10:FF:000495">
    <property type="entry name" value="Periplasmic beta-glucosidase"/>
    <property type="match status" value="1"/>
</dbReference>
<dbReference type="FunFam" id="3.20.20.300:FF:000007">
    <property type="entry name" value="Lysosomal beta glucosidase"/>
    <property type="match status" value="1"/>
</dbReference>
<dbReference type="PANTHER" id="PTHR30620">
    <property type="entry name" value="PERIPLASMIC BETA-GLUCOSIDASE-RELATED"/>
    <property type="match status" value="1"/>
</dbReference>
<protein>
    <recommendedName>
        <fullName evidence="3">beta-glucosidase</fullName>
        <ecNumber evidence="3">3.2.1.21</ecNumber>
    </recommendedName>
    <alternativeName>
        <fullName evidence="9">Beta-D-glucoside glucohydrolase</fullName>
    </alternativeName>
    <alternativeName>
        <fullName evidence="7">Cellobiase</fullName>
    </alternativeName>
    <alternativeName>
        <fullName evidence="8">Gentiobiase</fullName>
    </alternativeName>
</protein>
<keyword evidence="5 12" id="KW-0378">Hydrolase</keyword>
<evidence type="ECO:0000256" key="7">
    <source>
        <dbReference type="ARBA" id="ARBA00031448"/>
    </source>
</evidence>
<keyword evidence="4" id="KW-0732">Signal</keyword>
<dbReference type="GO" id="GO:0009251">
    <property type="term" value="P:glucan catabolic process"/>
    <property type="evidence" value="ECO:0007669"/>
    <property type="project" value="TreeGrafter"/>
</dbReference>
<evidence type="ECO:0000256" key="2">
    <source>
        <dbReference type="ARBA" id="ARBA00005336"/>
    </source>
</evidence>
<evidence type="ECO:0000256" key="8">
    <source>
        <dbReference type="ARBA" id="ARBA00032194"/>
    </source>
</evidence>
<evidence type="ECO:0000313" key="12">
    <source>
        <dbReference type="EMBL" id="QWF69910.1"/>
    </source>
</evidence>
<keyword evidence="13" id="KW-1185">Reference proteome</keyword>
<gene>
    <name evidence="12" type="ORF">KEF85_11155</name>
</gene>
<dbReference type="InterPro" id="IPR001764">
    <property type="entry name" value="Glyco_hydro_3_N"/>
</dbReference>
<dbReference type="Pfam" id="PF01915">
    <property type="entry name" value="Glyco_hydro_3_C"/>
    <property type="match status" value="1"/>
</dbReference>
<dbReference type="InterPro" id="IPR017853">
    <property type="entry name" value="GH"/>
</dbReference>
<feature type="transmembrane region" description="Helical" evidence="10">
    <location>
        <begin position="21"/>
        <end position="42"/>
    </location>
</feature>
<evidence type="ECO:0000259" key="11">
    <source>
        <dbReference type="SMART" id="SM01217"/>
    </source>
</evidence>
<dbReference type="SUPFAM" id="SSF52279">
    <property type="entry name" value="Beta-D-glucan exohydrolase, C-terminal domain"/>
    <property type="match status" value="1"/>
</dbReference>
<dbReference type="InterPro" id="IPR013783">
    <property type="entry name" value="Ig-like_fold"/>
</dbReference>
<evidence type="ECO:0000256" key="4">
    <source>
        <dbReference type="ARBA" id="ARBA00022729"/>
    </source>
</evidence>
<evidence type="ECO:0000256" key="6">
    <source>
        <dbReference type="ARBA" id="ARBA00023295"/>
    </source>
</evidence>
<dbReference type="Proteomes" id="UP000676649">
    <property type="component" value="Chromosome"/>
</dbReference>
<feature type="domain" description="Fibronectin type III-like" evidence="11">
    <location>
        <begin position="692"/>
        <end position="761"/>
    </location>
</feature>
<dbReference type="Pfam" id="PF14310">
    <property type="entry name" value="Fn3-like"/>
    <property type="match status" value="1"/>
</dbReference>
<dbReference type="InterPro" id="IPR002772">
    <property type="entry name" value="Glyco_hydro_3_C"/>
</dbReference>
<dbReference type="KEGG" id="mpad:KEF85_11155"/>
<dbReference type="EC" id="3.2.1.21" evidence="3"/>
<dbReference type="EMBL" id="CP073754">
    <property type="protein sequence ID" value="QWF69910.1"/>
    <property type="molecule type" value="Genomic_DNA"/>
</dbReference>
<dbReference type="Gene3D" id="3.40.50.1700">
    <property type="entry name" value="Glycoside hydrolase family 3 C-terminal domain"/>
    <property type="match status" value="1"/>
</dbReference>
<dbReference type="InterPro" id="IPR036962">
    <property type="entry name" value="Glyco_hydro_3_N_sf"/>
</dbReference>
<keyword evidence="6" id="KW-0326">Glycosidase</keyword>
<dbReference type="Gene3D" id="2.60.40.10">
    <property type="entry name" value="Immunoglobulins"/>
    <property type="match status" value="1"/>
</dbReference>
<dbReference type="SMART" id="SM01217">
    <property type="entry name" value="Fn3_like"/>
    <property type="match status" value="1"/>
</dbReference>
<keyword evidence="10" id="KW-0472">Membrane</keyword>
<dbReference type="PRINTS" id="PR00133">
    <property type="entry name" value="GLHYDRLASE3"/>
</dbReference>
<proteinExistence type="inferred from homology"/>
<dbReference type="Gene3D" id="3.20.20.300">
    <property type="entry name" value="Glycoside hydrolase, family 3, N-terminal domain"/>
    <property type="match status" value="1"/>
</dbReference>
<keyword evidence="10" id="KW-1133">Transmembrane helix</keyword>
<evidence type="ECO:0000313" key="13">
    <source>
        <dbReference type="Proteomes" id="UP000676649"/>
    </source>
</evidence>
<organism evidence="12 13">
    <name type="scientific">Methylomonas paludis</name>
    <dbReference type="NCBI Taxonomy" id="1173101"/>
    <lineage>
        <taxon>Bacteria</taxon>
        <taxon>Pseudomonadati</taxon>
        <taxon>Pseudomonadota</taxon>
        <taxon>Gammaproteobacteria</taxon>
        <taxon>Methylococcales</taxon>
        <taxon>Methylococcaceae</taxon>
        <taxon>Methylomonas</taxon>
    </lineage>
</organism>
<dbReference type="SUPFAM" id="SSF51445">
    <property type="entry name" value="(Trans)glycosidases"/>
    <property type="match status" value="1"/>
</dbReference>
<sequence>MLKACRCRLYSKFIFYQAYPVNLRIYLLTSFLFVLMESAVVAQQNDQIIEHKVQTLLSQMTLEEKIGQMTQIDFSVVAAADGQTLDNPVDVAKLENAVLKYHVGSILNTTNTPDYKPPYIEKWRLITQTIRNTAAKTRLKIPIIYGIDAIHGANYTYNATLFPQAINMAASFNPELSFKEGEITAREVKASGLDWNFYPVMDIGRQPLWPRLWETYGEDVYLTSVMGSEYIKGHQGDDFGQPTKAPTCLKHYVGYSYPLNGKDRTPAWIGERALREYFLPSFAAGVKAGAPTVMVNSGEVDGIPGHANYQYLTTILRGELGFKGFTISDWEDIIRLYTRDKVAASPKEAVKIAVLAGVDMSMVPFDFSFYQLLLELAQSGEVPLARIDEAVARILKVKLQSGLFDPPPEPLAVAGNFATADAQAVSRQAAAESVILAKNAGATLPLAKHSSVLVTGPTANLLSVLNGGWTLTWQGDNERLYPQDKQTLLAAIRQKSSGKVSFVGGQAFNDEIDVDAAVAAAAEHDYIILAIGEKPYTETYGNIDSLELDKNQLKLGQALLATGKPVILVYFGGRPRIITELAEQASAVVLGFLPGMEAGPALADILYGDVNPSGKLPITYPRHTNDIVNYDHKPIEKFDVNDYRPLYPFGHGLSYTSFKTSGLHLSKASYAQGETIELAVYVKNTGTRTGKEAVLVYLNDVAASVTRPNKQLKAFKKLELQPGEEQLLNFKLEPEALSFIGLDMKRIIEPGDFKIMVGDEVAQFNLRQN</sequence>
<accession>A0A975MLB2</accession>
<evidence type="ECO:0000256" key="3">
    <source>
        <dbReference type="ARBA" id="ARBA00012744"/>
    </source>
</evidence>
<dbReference type="Pfam" id="PF00933">
    <property type="entry name" value="Glyco_hydro_3"/>
    <property type="match status" value="1"/>
</dbReference>
<evidence type="ECO:0000256" key="10">
    <source>
        <dbReference type="SAM" id="Phobius"/>
    </source>
</evidence>
<evidence type="ECO:0000256" key="1">
    <source>
        <dbReference type="ARBA" id="ARBA00000448"/>
    </source>
</evidence>
<dbReference type="InterPro" id="IPR051915">
    <property type="entry name" value="Cellulose_Degrad_GH3"/>
</dbReference>
<name>A0A975MLB2_9GAMM</name>
<comment type="catalytic activity">
    <reaction evidence="1">
        <text>Hydrolysis of terminal, non-reducing beta-D-glucosyl residues with release of beta-D-glucose.</text>
        <dbReference type="EC" id="3.2.1.21"/>
    </reaction>
</comment>
<dbReference type="PANTHER" id="PTHR30620:SF16">
    <property type="entry name" value="LYSOSOMAL BETA GLUCOSIDASE"/>
    <property type="match status" value="1"/>
</dbReference>
<evidence type="ECO:0000256" key="5">
    <source>
        <dbReference type="ARBA" id="ARBA00022801"/>
    </source>
</evidence>
<comment type="similarity">
    <text evidence="2">Belongs to the glycosyl hydrolase 3 family.</text>
</comment>
<dbReference type="InterPro" id="IPR026891">
    <property type="entry name" value="Fn3-like"/>
</dbReference>
<keyword evidence="10" id="KW-0812">Transmembrane</keyword>
<dbReference type="InterPro" id="IPR036881">
    <property type="entry name" value="Glyco_hydro_3_C_sf"/>
</dbReference>
<evidence type="ECO:0000256" key="9">
    <source>
        <dbReference type="ARBA" id="ARBA00032594"/>
    </source>
</evidence>